<dbReference type="RefSeq" id="XP_033605526.1">
    <property type="nucleotide sequence ID" value="XM_033740133.1"/>
</dbReference>
<reference evidence="1" key="1">
    <citation type="journal article" date="2020" name="Stud. Mycol.">
        <title>101 Dothideomycetes genomes: a test case for predicting lifestyles and emergence of pathogens.</title>
        <authorList>
            <person name="Haridas S."/>
            <person name="Albert R."/>
            <person name="Binder M."/>
            <person name="Bloem J."/>
            <person name="Labutti K."/>
            <person name="Salamov A."/>
            <person name="Andreopoulos B."/>
            <person name="Baker S."/>
            <person name="Barry K."/>
            <person name="Bills G."/>
            <person name="Bluhm B."/>
            <person name="Cannon C."/>
            <person name="Castanera R."/>
            <person name="Culley D."/>
            <person name="Daum C."/>
            <person name="Ezra D."/>
            <person name="Gonzalez J."/>
            <person name="Henrissat B."/>
            <person name="Kuo A."/>
            <person name="Liang C."/>
            <person name="Lipzen A."/>
            <person name="Lutzoni F."/>
            <person name="Magnuson J."/>
            <person name="Mondo S."/>
            <person name="Nolan M."/>
            <person name="Ohm R."/>
            <person name="Pangilinan J."/>
            <person name="Park H.-J."/>
            <person name="Ramirez L."/>
            <person name="Alfaro M."/>
            <person name="Sun H."/>
            <person name="Tritt A."/>
            <person name="Yoshinaga Y."/>
            <person name="Zwiers L.-H."/>
            <person name="Turgeon B."/>
            <person name="Goodwin S."/>
            <person name="Spatafora J."/>
            <person name="Crous P."/>
            <person name="Grigoriev I."/>
        </authorList>
    </citation>
    <scope>NUCLEOTIDE SEQUENCE</scope>
    <source>
        <strain evidence="1">CBS 121739</strain>
    </source>
</reference>
<dbReference type="AlphaFoldDB" id="A0A6A6WLI7"/>
<dbReference type="GeneID" id="54481187"/>
<proteinExistence type="predicted"/>
<keyword evidence="2" id="KW-1185">Reference proteome</keyword>
<dbReference type="Proteomes" id="UP000799437">
    <property type="component" value="Unassembled WGS sequence"/>
</dbReference>
<protein>
    <submittedName>
        <fullName evidence="1">Uncharacterized protein</fullName>
    </submittedName>
</protein>
<accession>A0A6A6WLI7</accession>
<evidence type="ECO:0000313" key="2">
    <source>
        <dbReference type="Proteomes" id="UP000799437"/>
    </source>
</evidence>
<organism evidence="1 2">
    <name type="scientific">Pseudovirgaria hyperparasitica</name>
    <dbReference type="NCBI Taxonomy" id="470096"/>
    <lineage>
        <taxon>Eukaryota</taxon>
        <taxon>Fungi</taxon>
        <taxon>Dikarya</taxon>
        <taxon>Ascomycota</taxon>
        <taxon>Pezizomycotina</taxon>
        <taxon>Dothideomycetes</taxon>
        <taxon>Dothideomycetes incertae sedis</taxon>
        <taxon>Acrospermales</taxon>
        <taxon>Acrospermaceae</taxon>
        <taxon>Pseudovirgaria</taxon>
    </lineage>
</organism>
<gene>
    <name evidence="1" type="ORF">EJ05DRAFT_24788</name>
</gene>
<name>A0A6A6WLI7_9PEZI</name>
<dbReference type="EMBL" id="ML996565">
    <property type="protein sequence ID" value="KAF2763075.1"/>
    <property type="molecule type" value="Genomic_DNA"/>
</dbReference>
<evidence type="ECO:0000313" key="1">
    <source>
        <dbReference type="EMBL" id="KAF2763075.1"/>
    </source>
</evidence>
<sequence>MGFTHNATAAFSEFQSRTGLFAEMATGCASSEGHKFYAIRQSFEDRTWFTEIADTRIIRSPWRDCKLAFVLGEFQTLFYPTSLMGQNFPVMGGFDGVQVQCQVPAFSKTRTATDPFRHTSIDPSAETLRWKNGFRVLSHVSFRGTTRSHVR</sequence>